<name>A0AA38LDS4_TAXCH</name>
<reference evidence="2 3" key="1">
    <citation type="journal article" date="2021" name="Nat. Plants">
        <title>The Taxus genome provides insights into paclitaxel biosynthesis.</title>
        <authorList>
            <person name="Xiong X."/>
            <person name="Gou J."/>
            <person name="Liao Q."/>
            <person name="Li Y."/>
            <person name="Zhou Q."/>
            <person name="Bi G."/>
            <person name="Li C."/>
            <person name="Du R."/>
            <person name="Wang X."/>
            <person name="Sun T."/>
            <person name="Guo L."/>
            <person name="Liang H."/>
            <person name="Lu P."/>
            <person name="Wu Y."/>
            <person name="Zhang Z."/>
            <person name="Ro D.K."/>
            <person name="Shang Y."/>
            <person name="Huang S."/>
            <person name="Yan J."/>
        </authorList>
    </citation>
    <scope>NUCLEOTIDE SEQUENCE [LARGE SCALE GENOMIC DNA]</scope>
    <source>
        <strain evidence="2">Ta-2019</strain>
    </source>
</reference>
<dbReference type="Proteomes" id="UP000824469">
    <property type="component" value="Unassembled WGS sequence"/>
</dbReference>
<dbReference type="EMBL" id="JAHRHJ020000004">
    <property type="protein sequence ID" value="KAH9317137.1"/>
    <property type="molecule type" value="Genomic_DNA"/>
</dbReference>
<accession>A0AA38LDS4</accession>
<feature type="compositionally biased region" description="Basic and acidic residues" evidence="1">
    <location>
        <begin position="150"/>
        <end position="160"/>
    </location>
</feature>
<feature type="non-terminal residue" evidence="2">
    <location>
        <position position="160"/>
    </location>
</feature>
<feature type="compositionally biased region" description="Low complexity" evidence="1">
    <location>
        <begin position="104"/>
        <end position="119"/>
    </location>
</feature>
<feature type="non-terminal residue" evidence="2">
    <location>
        <position position="1"/>
    </location>
</feature>
<keyword evidence="3" id="KW-1185">Reference proteome</keyword>
<comment type="caution">
    <text evidence="2">The sequence shown here is derived from an EMBL/GenBank/DDBJ whole genome shotgun (WGS) entry which is preliminary data.</text>
</comment>
<evidence type="ECO:0000313" key="3">
    <source>
        <dbReference type="Proteomes" id="UP000824469"/>
    </source>
</evidence>
<evidence type="ECO:0000313" key="2">
    <source>
        <dbReference type="EMBL" id="KAH9317137.1"/>
    </source>
</evidence>
<proteinExistence type="predicted"/>
<organism evidence="2 3">
    <name type="scientific">Taxus chinensis</name>
    <name type="common">Chinese yew</name>
    <name type="synonym">Taxus wallichiana var. chinensis</name>
    <dbReference type="NCBI Taxonomy" id="29808"/>
    <lineage>
        <taxon>Eukaryota</taxon>
        <taxon>Viridiplantae</taxon>
        <taxon>Streptophyta</taxon>
        <taxon>Embryophyta</taxon>
        <taxon>Tracheophyta</taxon>
        <taxon>Spermatophyta</taxon>
        <taxon>Pinopsida</taxon>
        <taxon>Pinidae</taxon>
        <taxon>Conifers II</taxon>
        <taxon>Cupressales</taxon>
        <taxon>Taxaceae</taxon>
        <taxon>Taxus</taxon>
    </lineage>
</organism>
<sequence>IPLLMKPLEEVGVKEQMVARTDFVVAEEEQKGVADQQSICLEYSVHVGTLFEGNADPVQIANISHEGQKEEGEAATNPKEEEHILAVGEKSADPKALSTKQVIEEPSVLLSTSSLSSSSTEEEFDPSNSMLEDERNHGDNVADQENAMGEVEHLQQDNNE</sequence>
<evidence type="ECO:0000256" key="1">
    <source>
        <dbReference type="SAM" id="MobiDB-lite"/>
    </source>
</evidence>
<dbReference type="AlphaFoldDB" id="A0AA38LDS4"/>
<protein>
    <submittedName>
        <fullName evidence="2">Uncharacterized protein</fullName>
    </submittedName>
</protein>
<feature type="region of interest" description="Disordered" evidence="1">
    <location>
        <begin position="87"/>
        <end position="160"/>
    </location>
</feature>
<gene>
    <name evidence="2" type="ORF">KI387_018906</name>
</gene>